<keyword evidence="1 2" id="KW-0489">Methyltransferase</keyword>
<evidence type="ECO:0000313" key="3">
    <source>
        <dbReference type="Proteomes" id="UP000629025"/>
    </source>
</evidence>
<reference evidence="3" key="1">
    <citation type="journal article" date="2019" name="Int. J. Syst. Evol. Microbiol.">
        <title>The Global Catalogue of Microorganisms (GCM) 10K type strain sequencing project: providing services to taxonomists for standard genome sequencing and annotation.</title>
        <authorList>
            <consortium name="The Broad Institute Genomics Platform"/>
            <consortium name="The Broad Institute Genome Sequencing Center for Infectious Disease"/>
            <person name="Wu L."/>
            <person name="Ma J."/>
        </authorList>
    </citation>
    <scope>NUCLEOTIDE SEQUENCE [LARGE SCALE GENOMIC DNA]</scope>
    <source>
        <strain evidence="3">CGMCC 1.15341</strain>
    </source>
</reference>
<evidence type="ECO:0000313" key="2">
    <source>
        <dbReference type="EMBL" id="GGB88599.1"/>
    </source>
</evidence>
<comment type="similarity">
    <text evidence="1">Belongs to the methyltransferase superfamily. RsmJ family.</text>
</comment>
<feature type="binding site" evidence="1">
    <location>
        <begin position="120"/>
        <end position="121"/>
    </location>
    <ligand>
        <name>S-adenosyl-L-methionine</name>
        <dbReference type="ChEBI" id="CHEBI:59789"/>
    </ligand>
</feature>
<dbReference type="InterPro" id="IPR029063">
    <property type="entry name" value="SAM-dependent_MTases_sf"/>
</dbReference>
<dbReference type="EC" id="2.1.1.242" evidence="1"/>
<dbReference type="PANTHER" id="PTHR36112">
    <property type="entry name" value="RIBOSOMAL RNA SMALL SUBUNIT METHYLTRANSFERASE J"/>
    <property type="match status" value="1"/>
</dbReference>
<dbReference type="SUPFAM" id="SSF53335">
    <property type="entry name" value="S-adenosyl-L-methionine-dependent methyltransferases"/>
    <property type="match status" value="1"/>
</dbReference>
<keyword evidence="1" id="KW-0808">Transferase</keyword>
<protein>
    <recommendedName>
        <fullName evidence="1">Ribosomal RNA small subunit methyltransferase J</fullName>
        <ecNumber evidence="1">2.1.1.242</ecNumber>
    </recommendedName>
    <alternativeName>
        <fullName evidence="1">16S rRNA m2G1516 methyltransferase</fullName>
    </alternativeName>
    <alternativeName>
        <fullName evidence="1">rRNA (guanine-N(2)-)-methyltransferase</fullName>
    </alternativeName>
</protein>
<dbReference type="Proteomes" id="UP000629025">
    <property type="component" value="Unassembled WGS sequence"/>
</dbReference>
<sequence length="272" mass="28749">MSAEHSAEGGAAAALAVAVTAPELIDMARQLASSLKLPLVDEPDLESTTIEQFLLFTPEALVLQQTGRKRPGPILADFVSGAVAHRRQYGGGKGQMIAKACGIKGSLRPSIADVTAGLGRDAFVLATLGCEVSLVERSPVVHALLADGLARAAHSDVSDIIARMHLVAGDAKAWLLSLGDAQRPQVIHLDPMFPHSDKSAMVKKEMLAFRDLVGADADQAELLAIALQVAGNRVVVKRPRKAPAIDGPPPSYTLEGKSGRYDIYALRRLDDA</sequence>
<comment type="caution">
    <text evidence="2">The sequence shown here is derived from an EMBL/GenBank/DDBJ whole genome shotgun (WGS) entry which is preliminary data.</text>
</comment>
<keyword evidence="3" id="KW-1185">Reference proteome</keyword>
<comment type="subcellular location">
    <subcellularLocation>
        <location evidence="1">Cytoplasm</location>
    </subcellularLocation>
</comment>
<feature type="binding site" evidence="1">
    <location>
        <begin position="136"/>
        <end position="137"/>
    </location>
    <ligand>
        <name>S-adenosyl-L-methionine</name>
        <dbReference type="ChEBI" id="CHEBI:59789"/>
    </ligand>
</feature>
<keyword evidence="1" id="KW-0949">S-adenosyl-L-methionine</keyword>
<gene>
    <name evidence="1 2" type="primary">rsmJ</name>
    <name evidence="2" type="ORF">GCM10011352_13270</name>
</gene>
<proteinExistence type="inferred from homology"/>
<organism evidence="2 3">
    <name type="scientific">Marinobacterium zhoushanense</name>
    <dbReference type="NCBI Taxonomy" id="1679163"/>
    <lineage>
        <taxon>Bacteria</taxon>
        <taxon>Pseudomonadati</taxon>
        <taxon>Pseudomonadota</taxon>
        <taxon>Gammaproteobacteria</taxon>
        <taxon>Oceanospirillales</taxon>
        <taxon>Oceanospirillaceae</taxon>
        <taxon>Marinobacterium</taxon>
    </lineage>
</organism>
<evidence type="ECO:0000256" key="1">
    <source>
        <dbReference type="HAMAP-Rule" id="MF_01523"/>
    </source>
</evidence>
<dbReference type="EMBL" id="BMIJ01000002">
    <property type="protein sequence ID" value="GGB88599.1"/>
    <property type="molecule type" value="Genomic_DNA"/>
</dbReference>
<feature type="binding site" evidence="1">
    <location>
        <position position="190"/>
    </location>
    <ligand>
        <name>S-adenosyl-L-methionine</name>
        <dbReference type="ChEBI" id="CHEBI:59789"/>
    </ligand>
</feature>
<name>A0ABQ1K6X2_9GAMM</name>
<comment type="catalytic activity">
    <reaction evidence="1">
        <text>guanosine(1516) in 16S rRNA + S-adenosyl-L-methionine = N(2)-methylguanosine(1516) in 16S rRNA + S-adenosyl-L-homocysteine + H(+)</text>
        <dbReference type="Rhea" id="RHEA:43220"/>
        <dbReference type="Rhea" id="RHEA-COMP:10412"/>
        <dbReference type="Rhea" id="RHEA-COMP:10413"/>
        <dbReference type="ChEBI" id="CHEBI:15378"/>
        <dbReference type="ChEBI" id="CHEBI:57856"/>
        <dbReference type="ChEBI" id="CHEBI:59789"/>
        <dbReference type="ChEBI" id="CHEBI:74269"/>
        <dbReference type="ChEBI" id="CHEBI:74481"/>
        <dbReference type="EC" id="2.1.1.242"/>
    </reaction>
</comment>
<accession>A0ABQ1K6X2</accession>
<dbReference type="PANTHER" id="PTHR36112:SF1">
    <property type="entry name" value="RIBOSOMAL RNA SMALL SUBUNIT METHYLTRANSFERASE J"/>
    <property type="match status" value="1"/>
</dbReference>
<dbReference type="GO" id="GO:0008168">
    <property type="term" value="F:methyltransferase activity"/>
    <property type="evidence" value="ECO:0007669"/>
    <property type="project" value="UniProtKB-KW"/>
</dbReference>
<dbReference type="RefSeq" id="WP_229680624.1">
    <property type="nucleotide sequence ID" value="NZ_BMIJ01000002.1"/>
</dbReference>
<comment type="function">
    <text evidence="1">Specifically methylates the guanosine in position 1516 of 16S rRNA.</text>
</comment>
<keyword evidence="1" id="KW-0698">rRNA processing</keyword>
<keyword evidence="1" id="KW-0963">Cytoplasm</keyword>
<dbReference type="Pfam" id="PF04445">
    <property type="entry name" value="SAM_MT"/>
    <property type="match status" value="1"/>
</dbReference>
<dbReference type="GO" id="GO:0032259">
    <property type="term" value="P:methylation"/>
    <property type="evidence" value="ECO:0007669"/>
    <property type="project" value="UniProtKB-KW"/>
</dbReference>
<dbReference type="HAMAP" id="MF_01523">
    <property type="entry name" value="16SrRNA_methyltr_J"/>
    <property type="match status" value="1"/>
</dbReference>
<comment type="caution">
    <text evidence="1">Lacks conserved residue(s) required for the propagation of feature annotation.</text>
</comment>
<dbReference type="InterPro" id="IPR007536">
    <property type="entry name" value="16SrRNA_methylTrfase_J"/>
</dbReference>
<dbReference type="Gene3D" id="3.40.50.150">
    <property type="entry name" value="Vaccinia Virus protein VP39"/>
    <property type="match status" value="1"/>
</dbReference>